<feature type="transmembrane region" description="Helical" evidence="6">
    <location>
        <begin position="239"/>
        <end position="257"/>
    </location>
</feature>
<dbReference type="InterPro" id="IPR002528">
    <property type="entry name" value="MATE_fam"/>
</dbReference>
<name>M6FWX0_9LEPT</name>
<dbReference type="GO" id="GO:0015297">
    <property type="term" value="F:antiporter activity"/>
    <property type="evidence" value="ECO:0007669"/>
    <property type="project" value="InterPro"/>
</dbReference>
<dbReference type="NCBIfam" id="TIGR00797">
    <property type="entry name" value="matE"/>
    <property type="match status" value="1"/>
</dbReference>
<evidence type="ECO:0000256" key="1">
    <source>
        <dbReference type="ARBA" id="ARBA00004141"/>
    </source>
</evidence>
<sequence length="450" mass="50510">MRYKFYRLTFYNILANITVPLTSLVDISILGNLDTHIFMAGTALSGILFDFIFWMFGFLRMGTTGLTAQATGEKNEKESLFILTRSIALACFFGTMIFLLSPWICEIGFQILHGNADVKAAGLAYFKARIPGSIAVLCNYVFTGWFLGREKSFTVLIATVIGNGINVILDSWFILNLGWEAYGAGLATSISQFGMLIVFIFVFLRELKIQPSLKLSFLKDKNLFSIQGFSFLLQLNKDIFLRTLFLILTFSLFRNFSSEVSTEILAANSILLQLILVSAYLVDGVAFATESLTGNICGEKNWKLLKELLYLALYNSIFFTSIFLGFVFLFPNFTFGMITSSHAVLSLLKEYRFWLFPVLEIGAVAFILDGFFIGLTQGKILRNSMLVSAALFFFPIAYLGKIKQDNHLLWLSLVLLMIGRVLTLSLQARRFFQNAGDPKNSVTSKSLGIF</sequence>
<feature type="transmembrane region" description="Helical" evidence="6">
    <location>
        <begin position="124"/>
        <end position="146"/>
    </location>
</feature>
<feature type="transmembrane region" description="Helical" evidence="6">
    <location>
        <begin position="351"/>
        <end position="373"/>
    </location>
</feature>
<feature type="transmembrane region" description="Helical" evidence="6">
    <location>
        <begin position="153"/>
        <end position="175"/>
    </location>
</feature>
<keyword evidence="4 6" id="KW-1133">Transmembrane helix</keyword>
<evidence type="ECO:0000256" key="4">
    <source>
        <dbReference type="ARBA" id="ARBA00022989"/>
    </source>
</evidence>
<comment type="caution">
    <text evidence="7">The sequence shown here is derived from an EMBL/GenBank/DDBJ whole genome shotgun (WGS) entry which is preliminary data.</text>
</comment>
<keyword evidence="5 6" id="KW-0472">Membrane</keyword>
<proteinExistence type="inferred from homology"/>
<dbReference type="CDD" id="cd13136">
    <property type="entry name" value="MATE_DinF_like"/>
    <property type="match status" value="1"/>
</dbReference>
<feature type="transmembrane region" description="Helical" evidence="6">
    <location>
        <begin position="80"/>
        <end position="104"/>
    </location>
</feature>
<evidence type="ECO:0000313" key="8">
    <source>
        <dbReference type="Proteomes" id="UP000012101"/>
    </source>
</evidence>
<dbReference type="GO" id="GO:0042910">
    <property type="term" value="F:xenobiotic transmembrane transporter activity"/>
    <property type="evidence" value="ECO:0007669"/>
    <property type="project" value="InterPro"/>
</dbReference>
<keyword evidence="3 6" id="KW-0812">Transmembrane</keyword>
<feature type="transmembrane region" description="Helical" evidence="6">
    <location>
        <begin position="385"/>
        <end position="402"/>
    </location>
</feature>
<gene>
    <name evidence="7" type="ORF">LEP1GSC038_4505</name>
</gene>
<dbReference type="PANTHER" id="PTHR42893">
    <property type="entry name" value="PROTEIN DETOXIFICATION 44, CHLOROPLASTIC-RELATED"/>
    <property type="match status" value="1"/>
</dbReference>
<evidence type="ECO:0000313" key="7">
    <source>
        <dbReference type="EMBL" id="EMM74554.1"/>
    </source>
</evidence>
<feature type="transmembrane region" description="Helical" evidence="6">
    <location>
        <begin position="181"/>
        <end position="204"/>
    </location>
</feature>
<organism evidence="7 8">
    <name type="scientific">Leptospira weilii str. 2006001855</name>
    <dbReference type="NCBI Taxonomy" id="996804"/>
    <lineage>
        <taxon>Bacteria</taxon>
        <taxon>Pseudomonadati</taxon>
        <taxon>Spirochaetota</taxon>
        <taxon>Spirochaetia</taxon>
        <taxon>Leptospirales</taxon>
        <taxon>Leptospiraceae</taxon>
        <taxon>Leptospira</taxon>
    </lineage>
</organism>
<dbReference type="Pfam" id="PF01554">
    <property type="entry name" value="MatE"/>
    <property type="match status" value="2"/>
</dbReference>
<dbReference type="Proteomes" id="UP000012101">
    <property type="component" value="Unassembled WGS sequence"/>
</dbReference>
<dbReference type="EMBL" id="AFJM02000009">
    <property type="protein sequence ID" value="EMM74554.1"/>
    <property type="molecule type" value="Genomic_DNA"/>
</dbReference>
<feature type="transmembrane region" description="Helical" evidence="6">
    <location>
        <begin position="269"/>
        <end position="288"/>
    </location>
</feature>
<evidence type="ECO:0000256" key="2">
    <source>
        <dbReference type="ARBA" id="ARBA00010199"/>
    </source>
</evidence>
<dbReference type="GO" id="GO:0005886">
    <property type="term" value="C:plasma membrane"/>
    <property type="evidence" value="ECO:0007669"/>
    <property type="project" value="TreeGrafter"/>
</dbReference>
<protein>
    <submittedName>
        <fullName evidence="7">MATE efflux family protein</fullName>
    </submittedName>
</protein>
<evidence type="ECO:0000256" key="3">
    <source>
        <dbReference type="ARBA" id="ARBA00022692"/>
    </source>
</evidence>
<feature type="transmembrane region" description="Helical" evidence="6">
    <location>
        <begin position="308"/>
        <end position="331"/>
    </location>
</feature>
<dbReference type="PANTHER" id="PTHR42893:SF46">
    <property type="entry name" value="PROTEIN DETOXIFICATION 44, CHLOROPLASTIC"/>
    <property type="match status" value="1"/>
</dbReference>
<evidence type="ECO:0000256" key="5">
    <source>
        <dbReference type="ARBA" id="ARBA00023136"/>
    </source>
</evidence>
<dbReference type="InterPro" id="IPR044644">
    <property type="entry name" value="DinF-like"/>
</dbReference>
<feature type="transmembrane region" description="Helical" evidence="6">
    <location>
        <begin position="12"/>
        <end position="31"/>
    </location>
</feature>
<comment type="subcellular location">
    <subcellularLocation>
        <location evidence="1">Membrane</location>
        <topology evidence="1">Multi-pass membrane protein</topology>
    </subcellularLocation>
</comment>
<accession>M6FWX0</accession>
<feature type="transmembrane region" description="Helical" evidence="6">
    <location>
        <begin position="37"/>
        <end position="59"/>
    </location>
</feature>
<evidence type="ECO:0000256" key="6">
    <source>
        <dbReference type="SAM" id="Phobius"/>
    </source>
</evidence>
<comment type="similarity">
    <text evidence="2">Belongs to the multi antimicrobial extrusion (MATE) (TC 2.A.66.1) family.</text>
</comment>
<reference evidence="7 8" key="1">
    <citation type="submission" date="2013-01" db="EMBL/GenBank/DDBJ databases">
        <authorList>
            <person name="Harkins D.M."/>
            <person name="Durkin A.S."/>
            <person name="Brinkac L.M."/>
            <person name="Haft D.H."/>
            <person name="Selengut J.D."/>
            <person name="Sanka R."/>
            <person name="DePew J."/>
            <person name="Purushe J."/>
            <person name="Hospenthal D.R."/>
            <person name="Murray C.K."/>
            <person name="Pimentel G."/>
            <person name="Wasfy M."/>
            <person name="Vinetz J.M."/>
            <person name="Sutton G.G."/>
            <person name="Nierman W.C."/>
            <person name="Fouts D.E."/>
        </authorList>
    </citation>
    <scope>NUCLEOTIDE SEQUENCE [LARGE SCALE GENOMIC DNA]</scope>
    <source>
        <strain evidence="7 8">2006001855</strain>
    </source>
</reference>
<feature type="transmembrane region" description="Helical" evidence="6">
    <location>
        <begin position="408"/>
        <end position="426"/>
    </location>
</feature>
<dbReference type="AlphaFoldDB" id="M6FWX0"/>